<feature type="transmembrane region" description="Helical" evidence="1">
    <location>
        <begin position="184"/>
        <end position="206"/>
    </location>
</feature>
<dbReference type="eggNOG" id="ENOG50349CA">
    <property type="taxonomic scope" value="Bacteria"/>
</dbReference>
<evidence type="ECO:0000313" key="2">
    <source>
        <dbReference type="EMBL" id="EFF68826.1"/>
    </source>
</evidence>
<dbReference type="AlphaFoldDB" id="D4RYX7"/>
<feature type="transmembrane region" description="Helical" evidence="1">
    <location>
        <begin position="110"/>
        <end position="132"/>
    </location>
</feature>
<dbReference type="HOGENOM" id="CLU_914252_0_0_9"/>
<dbReference type="RefSeq" id="WP_005602311.1">
    <property type="nucleotide sequence ID" value="NZ_GG663522.1"/>
</dbReference>
<feature type="transmembrane region" description="Helical" evidence="1">
    <location>
        <begin position="38"/>
        <end position="57"/>
    </location>
</feature>
<reference evidence="2 3" key="1">
    <citation type="submission" date="2010-02" db="EMBL/GenBank/DDBJ databases">
        <authorList>
            <person name="Weinstock G."/>
            <person name="Sodergren E."/>
            <person name="Clifton S."/>
            <person name="Fulton L."/>
            <person name="Fulton B."/>
            <person name="Courtney L."/>
            <person name="Fronick C."/>
            <person name="Harrison M."/>
            <person name="Strong C."/>
            <person name="Farmer C."/>
            <person name="Delahaunty K."/>
            <person name="Markovic C."/>
            <person name="Hall O."/>
            <person name="Minx P."/>
            <person name="Tomlinson C."/>
            <person name="Mitreva M."/>
            <person name="Nelson J."/>
            <person name="Hou S."/>
            <person name="Wollam A."/>
            <person name="Pepin K.H."/>
            <person name="Johnson M."/>
            <person name="Bhonagiri V."/>
            <person name="Zhang X."/>
            <person name="Suruliraj S."/>
            <person name="Warren W."/>
            <person name="Chinwalla A."/>
            <person name="Mardis E.R."/>
            <person name="Wilson R.K."/>
        </authorList>
    </citation>
    <scope>NUCLEOTIDE SEQUENCE [LARGE SCALE GENOMIC DNA]</scope>
    <source>
        <strain evidence="2 3">DSM 2876</strain>
    </source>
</reference>
<keyword evidence="3" id="KW-1185">Reference proteome</keyword>
<dbReference type="EMBL" id="ABWN01000024">
    <property type="protein sequence ID" value="EFF68826.1"/>
    <property type="molecule type" value="Genomic_DNA"/>
</dbReference>
<feature type="transmembrane region" description="Helical" evidence="1">
    <location>
        <begin position="77"/>
        <end position="103"/>
    </location>
</feature>
<name>D4RYX7_9FIRM</name>
<dbReference type="GeneID" id="98918913"/>
<keyword evidence="1" id="KW-1133">Transmembrane helix</keyword>
<keyword evidence="1" id="KW-0812">Transmembrane</keyword>
<proteinExistence type="predicted"/>
<comment type="caution">
    <text evidence="2">The sequence shown here is derived from an EMBL/GenBank/DDBJ whole genome shotgun (WGS) entry which is preliminary data.</text>
</comment>
<keyword evidence="1" id="KW-0472">Membrane</keyword>
<gene>
    <name evidence="2" type="ORF">BUTYVIB_01041</name>
</gene>
<dbReference type="Proteomes" id="UP000006238">
    <property type="component" value="Unassembled WGS sequence"/>
</dbReference>
<evidence type="ECO:0000313" key="3">
    <source>
        <dbReference type="Proteomes" id="UP000006238"/>
    </source>
</evidence>
<accession>D4RYX7</accession>
<evidence type="ECO:0000256" key="1">
    <source>
        <dbReference type="SAM" id="Phobius"/>
    </source>
</evidence>
<feature type="transmembrane region" description="Helical" evidence="1">
    <location>
        <begin position="138"/>
        <end position="160"/>
    </location>
</feature>
<sequence length="304" mass="35124">MSKEKNNNKKVNNGVFASLKIINKVKNIFDALLQYKSLVIFAVPVVVCIVKLFWGTYMRGRFSVYKIDPSYIDTNNGSFIANVVEITLIIIVFLLSNVVFYFVCSRKKRAISIIGMVCMCFVEGVAITYWLFRPIKNIVAILFLSILSGILNINGILYGFDKSKRSTNSKKNKKSARCDIKNKGYIVACIVGVAVLVVVCTCLLYHDGKDYEKSRKSYKVMMKNIVEDTDIKYQIYSIDDNKKYEIYPVAYESKEKYILCRLYYDNGKIKIDYHYQKIIDKEGQEIRYFDNIYDISGNENITKE</sequence>
<protein>
    <submittedName>
        <fullName evidence="2">Uncharacterized protein</fullName>
    </submittedName>
</protein>
<organism evidence="2 3">
    <name type="scientific">Eshraghiella crossota DSM 2876</name>
    <dbReference type="NCBI Taxonomy" id="511680"/>
    <lineage>
        <taxon>Bacteria</taxon>
        <taxon>Bacillati</taxon>
        <taxon>Bacillota</taxon>
        <taxon>Clostridia</taxon>
        <taxon>Lachnospirales</taxon>
        <taxon>Lachnospiraceae</taxon>
        <taxon>Eshraghiella</taxon>
    </lineage>
</organism>